<dbReference type="InterPro" id="IPR035965">
    <property type="entry name" value="PAS-like_dom_sf"/>
</dbReference>
<evidence type="ECO:0000259" key="1">
    <source>
        <dbReference type="PROSITE" id="PS50113"/>
    </source>
</evidence>
<dbReference type="AlphaFoldDB" id="A0A6J4SM93"/>
<dbReference type="SUPFAM" id="SSF55785">
    <property type="entry name" value="PYP-like sensor domain (PAS domain)"/>
    <property type="match status" value="1"/>
</dbReference>
<gene>
    <name evidence="2" type="ORF">AVDCRST_MAG25-3727</name>
</gene>
<dbReference type="EMBL" id="CADCVI010000257">
    <property type="protein sequence ID" value="CAA9497614.1"/>
    <property type="molecule type" value="Genomic_DNA"/>
</dbReference>
<proteinExistence type="predicted"/>
<organism evidence="2">
    <name type="scientific">uncultured Rubrobacteraceae bacterium</name>
    <dbReference type="NCBI Taxonomy" id="349277"/>
    <lineage>
        <taxon>Bacteria</taxon>
        <taxon>Bacillati</taxon>
        <taxon>Actinomycetota</taxon>
        <taxon>Rubrobacteria</taxon>
        <taxon>Rubrobacterales</taxon>
        <taxon>Rubrobacteraceae</taxon>
        <taxon>environmental samples</taxon>
    </lineage>
</organism>
<dbReference type="InterPro" id="IPR000700">
    <property type="entry name" value="PAS-assoc_C"/>
</dbReference>
<accession>A0A6J4SM93</accession>
<feature type="domain" description="PAC" evidence="1">
    <location>
        <begin position="1"/>
        <end position="17"/>
    </location>
</feature>
<evidence type="ECO:0000313" key="2">
    <source>
        <dbReference type="EMBL" id="CAA9497614.1"/>
    </source>
</evidence>
<protein>
    <recommendedName>
        <fullName evidence="1">PAC domain-containing protein</fullName>
    </recommendedName>
</protein>
<name>A0A6J4SM93_9ACTN</name>
<dbReference type="PROSITE" id="PS50113">
    <property type="entry name" value="PAC"/>
    <property type="match status" value="1"/>
</dbReference>
<sequence length="43" mass="4907">MLLDMTERKLHEEKLRKSEERFRTTFEAAARAVEIGLVPSGGC</sequence>
<reference evidence="2" key="1">
    <citation type="submission" date="2020-02" db="EMBL/GenBank/DDBJ databases">
        <authorList>
            <person name="Meier V. D."/>
        </authorList>
    </citation>
    <scope>NUCLEOTIDE SEQUENCE</scope>
    <source>
        <strain evidence="2">AVDCRST_MAG25</strain>
    </source>
</reference>